<feature type="region of interest" description="Disordered" evidence="1">
    <location>
        <begin position="206"/>
        <end position="233"/>
    </location>
</feature>
<dbReference type="Pfam" id="PF07963">
    <property type="entry name" value="N_methyl"/>
    <property type="match status" value="1"/>
</dbReference>
<feature type="transmembrane region" description="Helical" evidence="2">
    <location>
        <begin position="12"/>
        <end position="36"/>
    </location>
</feature>
<feature type="compositionally biased region" description="Acidic residues" evidence="1">
    <location>
        <begin position="222"/>
        <end position="233"/>
    </location>
</feature>
<name>A0A150PPZ8_SORCE</name>
<evidence type="ECO:0000256" key="1">
    <source>
        <dbReference type="SAM" id="MobiDB-lite"/>
    </source>
</evidence>
<proteinExistence type="predicted"/>
<keyword evidence="2" id="KW-0472">Membrane</keyword>
<evidence type="ECO:0000313" key="3">
    <source>
        <dbReference type="EMBL" id="KYF57508.1"/>
    </source>
</evidence>
<evidence type="ECO:0000313" key="4">
    <source>
        <dbReference type="Proteomes" id="UP000075604"/>
    </source>
</evidence>
<reference evidence="3 4" key="1">
    <citation type="submission" date="2014-02" db="EMBL/GenBank/DDBJ databases">
        <title>The small core and large imbalanced accessory genome model reveals a collaborative survival strategy of Sorangium cellulosum strains in nature.</title>
        <authorList>
            <person name="Han K."/>
            <person name="Peng R."/>
            <person name="Blom J."/>
            <person name="Li Y.-Z."/>
        </authorList>
    </citation>
    <scope>NUCLEOTIDE SEQUENCE [LARGE SCALE GENOMIC DNA]</scope>
    <source>
        <strain evidence="3 4">So0157-18</strain>
    </source>
</reference>
<dbReference type="InterPro" id="IPR012902">
    <property type="entry name" value="N_methyl_site"/>
</dbReference>
<accession>A0A150PPZ8</accession>
<evidence type="ECO:0000256" key="2">
    <source>
        <dbReference type="SAM" id="Phobius"/>
    </source>
</evidence>
<dbReference type="Proteomes" id="UP000075604">
    <property type="component" value="Unassembled WGS sequence"/>
</dbReference>
<dbReference type="AlphaFoldDB" id="A0A150PPZ8"/>
<evidence type="ECO:0008006" key="5">
    <source>
        <dbReference type="Google" id="ProtNLM"/>
    </source>
</evidence>
<protein>
    <recommendedName>
        <fullName evidence="5">Prepilin-type N-terminal cleavage/methylation domain-containing protein</fullName>
    </recommendedName>
</protein>
<gene>
    <name evidence="3" type="ORF">BE04_32295</name>
</gene>
<dbReference type="EMBL" id="JELX01001832">
    <property type="protein sequence ID" value="KYF57508.1"/>
    <property type="molecule type" value="Genomic_DNA"/>
</dbReference>
<sequence>MTRRLRTRGVTLVEVLISVTVIALISGSVILGMGAVTSARLKRSAALLAGAVRVAYAHANAKSKPMRLVFDFEERMIVLEESTGELLVERNDRTGGAAAATEAEKAAVAEAEAILKGPRAPRPSFQPAKAFGFDPSSEKPGKELSSGVRFLQVETGHQDEASTEGRAYLYFWPGGQTERAAIQLSLGGEETEDSVMTVLVSPLTGKTEIRRGKVSMPRPRDDSEESEREDTGF</sequence>
<keyword evidence="2" id="KW-1133">Transmembrane helix</keyword>
<dbReference type="PROSITE" id="PS00409">
    <property type="entry name" value="PROKAR_NTER_METHYL"/>
    <property type="match status" value="1"/>
</dbReference>
<comment type="caution">
    <text evidence="3">The sequence shown here is derived from an EMBL/GenBank/DDBJ whole genome shotgun (WGS) entry which is preliminary data.</text>
</comment>
<organism evidence="3 4">
    <name type="scientific">Sorangium cellulosum</name>
    <name type="common">Polyangium cellulosum</name>
    <dbReference type="NCBI Taxonomy" id="56"/>
    <lineage>
        <taxon>Bacteria</taxon>
        <taxon>Pseudomonadati</taxon>
        <taxon>Myxococcota</taxon>
        <taxon>Polyangia</taxon>
        <taxon>Polyangiales</taxon>
        <taxon>Polyangiaceae</taxon>
        <taxon>Sorangium</taxon>
    </lineage>
</organism>
<keyword evidence="2" id="KW-0812">Transmembrane</keyword>